<comment type="caution">
    <text evidence="1">The sequence shown here is derived from an EMBL/GenBank/DDBJ whole genome shotgun (WGS) entry which is preliminary data.</text>
</comment>
<evidence type="ECO:0000313" key="1">
    <source>
        <dbReference type="EMBL" id="KAF5932811.1"/>
    </source>
</evidence>
<organism evidence="1 2">
    <name type="scientific">Camellia sinensis</name>
    <name type="common">Tea plant</name>
    <name type="synonym">Thea sinensis</name>
    <dbReference type="NCBI Taxonomy" id="4442"/>
    <lineage>
        <taxon>Eukaryota</taxon>
        <taxon>Viridiplantae</taxon>
        <taxon>Streptophyta</taxon>
        <taxon>Embryophyta</taxon>
        <taxon>Tracheophyta</taxon>
        <taxon>Spermatophyta</taxon>
        <taxon>Magnoliopsida</taxon>
        <taxon>eudicotyledons</taxon>
        <taxon>Gunneridae</taxon>
        <taxon>Pentapetalae</taxon>
        <taxon>asterids</taxon>
        <taxon>Ericales</taxon>
        <taxon>Theaceae</taxon>
        <taxon>Camellia</taxon>
    </lineage>
</organism>
<protein>
    <recommendedName>
        <fullName evidence="3">Retrotransposon gag domain-containing protein</fullName>
    </recommendedName>
</protein>
<reference evidence="1 2" key="2">
    <citation type="submission" date="2020-07" db="EMBL/GenBank/DDBJ databases">
        <title>Genome assembly of wild tea tree DASZ reveals pedigree and selection history of tea varieties.</title>
        <authorList>
            <person name="Zhang W."/>
        </authorList>
    </citation>
    <scope>NUCLEOTIDE SEQUENCE [LARGE SCALE GENOMIC DNA]</scope>
    <source>
        <strain evidence="2">cv. G240</strain>
        <tissue evidence="1">Leaf</tissue>
    </source>
</reference>
<evidence type="ECO:0000313" key="2">
    <source>
        <dbReference type="Proteomes" id="UP000593564"/>
    </source>
</evidence>
<accession>A0A7J7FXW0</accession>
<dbReference type="Proteomes" id="UP000593564">
    <property type="component" value="Unassembled WGS sequence"/>
</dbReference>
<proteinExistence type="predicted"/>
<name>A0A7J7FXW0_CAMSI</name>
<dbReference type="EMBL" id="JACBKZ010000014">
    <property type="protein sequence ID" value="KAF5932811.1"/>
    <property type="molecule type" value="Genomic_DNA"/>
</dbReference>
<dbReference type="AlphaFoldDB" id="A0A7J7FXW0"/>
<gene>
    <name evidence="1" type="ORF">HYC85_028982</name>
</gene>
<reference evidence="2" key="1">
    <citation type="journal article" date="2020" name="Nat. Commun.">
        <title>Genome assembly of wild tea tree DASZ reveals pedigree and selection history of tea varieties.</title>
        <authorList>
            <person name="Zhang W."/>
            <person name="Zhang Y."/>
            <person name="Qiu H."/>
            <person name="Guo Y."/>
            <person name="Wan H."/>
            <person name="Zhang X."/>
            <person name="Scossa F."/>
            <person name="Alseekh S."/>
            <person name="Zhang Q."/>
            <person name="Wang P."/>
            <person name="Xu L."/>
            <person name="Schmidt M.H."/>
            <person name="Jia X."/>
            <person name="Li D."/>
            <person name="Zhu A."/>
            <person name="Guo F."/>
            <person name="Chen W."/>
            <person name="Ni D."/>
            <person name="Usadel B."/>
            <person name="Fernie A.R."/>
            <person name="Wen W."/>
        </authorList>
    </citation>
    <scope>NUCLEOTIDE SEQUENCE [LARGE SCALE GENOMIC DNA]</scope>
    <source>
        <strain evidence="2">cv. G240</strain>
    </source>
</reference>
<evidence type="ECO:0008006" key="3">
    <source>
        <dbReference type="Google" id="ProtNLM"/>
    </source>
</evidence>
<keyword evidence="2" id="KW-1185">Reference proteome</keyword>
<sequence length="116" mass="13356">MRRADKKYTELTEPISAVMSKIQHLSFFKWPSKMVGPPDTKKRDRRCEYHKDHGHDTDSCYALKDLLEESAQDGQLQQYVRKRNPTKAIALRQDSPSLGVIHMIYSLPMSSAVHAI</sequence>